<comment type="similarity">
    <text evidence="2">Belongs to the ParB family.</text>
</comment>
<reference evidence="7 8" key="1">
    <citation type="submission" date="2018-12" db="EMBL/GenBank/DDBJ databases">
        <title>Bacillus yapensis draft genome sequence.</title>
        <authorList>
            <person name="Yu L."/>
            <person name="Xu X."/>
            <person name="Tang X."/>
        </authorList>
    </citation>
    <scope>NUCLEOTIDE SEQUENCE [LARGE SCALE GENOMIC DNA]</scope>
    <source>
        <strain evidence="7 8">XXST-01</strain>
    </source>
</reference>
<dbReference type="Gene3D" id="1.10.10.2830">
    <property type="match status" value="1"/>
</dbReference>
<dbReference type="GO" id="GO:0005694">
    <property type="term" value="C:chromosome"/>
    <property type="evidence" value="ECO:0007669"/>
    <property type="project" value="TreeGrafter"/>
</dbReference>
<dbReference type="InterPro" id="IPR004437">
    <property type="entry name" value="ParB/RepB/Spo0J"/>
</dbReference>
<dbReference type="SUPFAM" id="SSF109709">
    <property type="entry name" value="KorB DNA-binding domain-like"/>
    <property type="match status" value="1"/>
</dbReference>
<dbReference type="InterPro" id="IPR057240">
    <property type="entry name" value="ParB_dimer_C"/>
</dbReference>
<dbReference type="InterPro" id="IPR041468">
    <property type="entry name" value="HTH_ParB/Spo0J"/>
</dbReference>
<evidence type="ECO:0000256" key="4">
    <source>
        <dbReference type="ARBA" id="ARBA00022829"/>
    </source>
</evidence>
<name>A0A431VS67_9BACI</name>
<dbReference type="Proteomes" id="UP000271374">
    <property type="component" value="Unassembled WGS sequence"/>
</dbReference>
<dbReference type="CDD" id="cd16393">
    <property type="entry name" value="SPO0J_N"/>
    <property type="match status" value="1"/>
</dbReference>
<comment type="subcellular location">
    <subcellularLocation>
        <location evidence="1">Cytoplasm</location>
        <location evidence="1">Nucleoid</location>
    </subcellularLocation>
</comment>
<gene>
    <name evidence="7" type="ORF">EKG37_22050</name>
</gene>
<dbReference type="OrthoDB" id="9802051at2"/>
<keyword evidence="5" id="KW-0238">DNA-binding</keyword>
<dbReference type="SMART" id="SM00470">
    <property type="entry name" value="ParB"/>
    <property type="match status" value="1"/>
</dbReference>
<comment type="caution">
    <text evidence="7">The sequence shown here is derived from an EMBL/GenBank/DDBJ whole genome shotgun (WGS) entry which is preliminary data.</text>
</comment>
<evidence type="ECO:0000313" key="8">
    <source>
        <dbReference type="Proteomes" id="UP000271374"/>
    </source>
</evidence>
<proteinExistence type="inferred from homology"/>
<evidence type="ECO:0000256" key="1">
    <source>
        <dbReference type="ARBA" id="ARBA00004453"/>
    </source>
</evidence>
<dbReference type="Pfam" id="PF17762">
    <property type="entry name" value="HTH_ParB"/>
    <property type="match status" value="1"/>
</dbReference>
<dbReference type="InterPro" id="IPR050336">
    <property type="entry name" value="Chromosome_partition/occlusion"/>
</dbReference>
<dbReference type="FunFam" id="3.90.1530.30:FF:000001">
    <property type="entry name" value="Chromosome partitioning protein ParB"/>
    <property type="match status" value="1"/>
</dbReference>
<dbReference type="InterPro" id="IPR003115">
    <property type="entry name" value="ParB_N"/>
</dbReference>
<dbReference type="InterPro" id="IPR036086">
    <property type="entry name" value="ParB/Sulfiredoxin_sf"/>
</dbReference>
<protein>
    <submittedName>
        <fullName evidence="7">ParB/RepB/Spo0J family partition protein</fullName>
    </submittedName>
</protein>
<keyword evidence="8" id="KW-1185">Reference proteome</keyword>
<dbReference type="GO" id="GO:0003677">
    <property type="term" value="F:DNA binding"/>
    <property type="evidence" value="ECO:0007669"/>
    <property type="project" value="UniProtKB-KW"/>
</dbReference>
<dbReference type="PANTHER" id="PTHR33375:SF1">
    <property type="entry name" value="CHROMOSOME-PARTITIONING PROTEIN PARB-RELATED"/>
    <property type="match status" value="1"/>
</dbReference>
<evidence type="ECO:0000313" key="7">
    <source>
        <dbReference type="EMBL" id="RTR26047.1"/>
    </source>
</evidence>
<dbReference type="GO" id="GO:0009295">
    <property type="term" value="C:nucleoid"/>
    <property type="evidence" value="ECO:0007669"/>
    <property type="project" value="UniProtKB-SubCell"/>
</dbReference>
<dbReference type="FunFam" id="1.10.10.2830:FF:000001">
    <property type="entry name" value="Chromosome partitioning protein ParB"/>
    <property type="match status" value="1"/>
</dbReference>
<dbReference type="Pfam" id="PF23552">
    <property type="entry name" value="ParB_C"/>
    <property type="match status" value="1"/>
</dbReference>
<dbReference type="RefSeq" id="WP_126410922.1">
    <property type="nucleotide sequence ID" value="NZ_RXNT01000027.1"/>
</dbReference>
<dbReference type="NCBIfam" id="TIGR00180">
    <property type="entry name" value="parB_part"/>
    <property type="match status" value="1"/>
</dbReference>
<accession>A0A431VS67</accession>
<sequence>MAKGLGKGLDAFFANMEPEKEEVVREVSLKELRPNPYQPRKIFDKEAIEELKNSILEHGILQPIIVRKSIKGYEIVVGERRFRAASEAKLEKVPVVVRNLSEQQMMELAILENLQREDLTPIEEAAAYQLLMEKLSVTQEQLAKRLGKSRPHIANHIRLLSLPPQIQQLISDGKISMGHGRALLGLRKKEKMSPVVDKILKEGLNVRQLEQLIQQINENVSRETKKTKPEKNVFIRAQESFLRERFGTTVNIKQNKSKQKGKIEIEFFSSEDLERILELLESNQSS</sequence>
<dbReference type="PANTHER" id="PTHR33375">
    <property type="entry name" value="CHROMOSOME-PARTITIONING PROTEIN PARB-RELATED"/>
    <property type="match status" value="1"/>
</dbReference>
<dbReference type="SUPFAM" id="SSF110849">
    <property type="entry name" value="ParB/Sulfiredoxin"/>
    <property type="match status" value="1"/>
</dbReference>
<evidence type="ECO:0000256" key="2">
    <source>
        <dbReference type="ARBA" id="ARBA00006295"/>
    </source>
</evidence>
<dbReference type="Gene3D" id="3.90.1530.30">
    <property type="match status" value="1"/>
</dbReference>
<evidence type="ECO:0000256" key="3">
    <source>
        <dbReference type="ARBA" id="ARBA00022490"/>
    </source>
</evidence>
<dbReference type="AlphaFoldDB" id="A0A431VS67"/>
<dbReference type="EMBL" id="RXNT01000027">
    <property type="protein sequence ID" value="RTR26047.1"/>
    <property type="molecule type" value="Genomic_DNA"/>
</dbReference>
<evidence type="ECO:0000259" key="6">
    <source>
        <dbReference type="SMART" id="SM00470"/>
    </source>
</evidence>
<organism evidence="7 8">
    <name type="scientific">Bacillus yapensis</name>
    <dbReference type="NCBI Taxonomy" id="2492960"/>
    <lineage>
        <taxon>Bacteria</taxon>
        <taxon>Bacillati</taxon>
        <taxon>Bacillota</taxon>
        <taxon>Bacilli</taxon>
        <taxon>Bacillales</taxon>
        <taxon>Bacillaceae</taxon>
        <taxon>Bacillus</taxon>
    </lineage>
</organism>
<dbReference type="GO" id="GO:0045881">
    <property type="term" value="P:positive regulation of sporulation resulting in formation of a cellular spore"/>
    <property type="evidence" value="ECO:0007669"/>
    <property type="project" value="TreeGrafter"/>
</dbReference>
<evidence type="ECO:0000256" key="5">
    <source>
        <dbReference type="ARBA" id="ARBA00023125"/>
    </source>
</evidence>
<feature type="domain" description="ParB-like N-terminal" evidence="6">
    <location>
        <begin position="25"/>
        <end position="114"/>
    </location>
</feature>
<dbReference type="Pfam" id="PF02195">
    <property type="entry name" value="ParB_N"/>
    <property type="match status" value="1"/>
</dbReference>
<keyword evidence="4" id="KW-0159">Chromosome partition</keyword>
<dbReference type="GO" id="GO:0007059">
    <property type="term" value="P:chromosome segregation"/>
    <property type="evidence" value="ECO:0007669"/>
    <property type="project" value="UniProtKB-KW"/>
</dbReference>
<keyword evidence="3" id="KW-0963">Cytoplasm</keyword>